<evidence type="ECO:0000313" key="2">
    <source>
        <dbReference type="EMBL" id="OHV30106.1"/>
    </source>
</evidence>
<reference evidence="3" key="1">
    <citation type="submission" date="2016-07" db="EMBL/GenBank/DDBJ databases">
        <title>Sequence Frankia sp. strain CcI1.17.</title>
        <authorList>
            <person name="Ghodhbane-Gtari F."/>
            <person name="Swanson E."/>
            <person name="Gueddou A."/>
            <person name="Morris K."/>
            <person name="Hezbri K."/>
            <person name="Ktari A."/>
            <person name="Nouioui I."/>
            <person name="Abebe-Akele F."/>
            <person name="Simpson S."/>
            <person name="Thomas K."/>
            <person name="Gtari M."/>
            <person name="Tisa L.S."/>
            <person name="Hurst S."/>
        </authorList>
    </citation>
    <scope>NUCLEOTIDE SEQUENCE [LARGE SCALE GENOMIC DNA]</scope>
    <source>
        <strain evidence="3">Cc1.17</strain>
    </source>
</reference>
<keyword evidence="1" id="KW-1133">Transmembrane helix</keyword>
<organism evidence="2 3">
    <name type="scientific">Parafrankia colletiae</name>
    <dbReference type="NCBI Taxonomy" id="573497"/>
    <lineage>
        <taxon>Bacteria</taxon>
        <taxon>Bacillati</taxon>
        <taxon>Actinomycetota</taxon>
        <taxon>Actinomycetes</taxon>
        <taxon>Frankiales</taxon>
        <taxon>Frankiaceae</taxon>
        <taxon>Parafrankia</taxon>
    </lineage>
</organism>
<keyword evidence="1" id="KW-0812">Transmembrane</keyword>
<keyword evidence="3" id="KW-1185">Reference proteome</keyword>
<accession>A0A1S1Q954</accession>
<sequence>MTMLRSVRSGLRTQDVRHHIGMALLLLLLELFVLLVVHLLVVHLLLIVAMFGRELVESLRRDREIRRAV</sequence>
<feature type="transmembrane region" description="Helical" evidence="1">
    <location>
        <begin position="20"/>
        <end position="51"/>
    </location>
</feature>
<dbReference type="AlphaFoldDB" id="A0A1S1Q954"/>
<dbReference type="Proteomes" id="UP000179627">
    <property type="component" value="Unassembled WGS sequence"/>
</dbReference>
<protein>
    <submittedName>
        <fullName evidence="2">Uncharacterized protein</fullName>
    </submittedName>
</protein>
<keyword evidence="1" id="KW-0472">Membrane</keyword>
<name>A0A1S1Q954_9ACTN</name>
<dbReference type="EMBL" id="MBLM01000155">
    <property type="protein sequence ID" value="OHV30106.1"/>
    <property type="molecule type" value="Genomic_DNA"/>
</dbReference>
<gene>
    <name evidence="2" type="ORF">CC117_27660</name>
</gene>
<evidence type="ECO:0000313" key="3">
    <source>
        <dbReference type="Proteomes" id="UP000179627"/>
    </source>
</evidence>
<evidence type="ECO:0000256" key="1">
    <source>
        <dbReference type="SAM" id="Phobius"/>
    </source>
</evidence>
<comment type="caution">
    <text evidence="2">The sequence shown here is derived from an EMBL/GenBank/DDBJ whole genome shotgun (WGS) entry which is preliminary data.</text>
</comment>
<proteinExistence type="predicted"/>